<dbReference type="Proteomes" id="UP001178288">
    <property type="component" value="Chromosome"/>
</dbReference>
<dbReference type="InterPro" id="IPR029068">
    <property type="entry name" value="Glyas_Bleomycin-R_OHBP_Dase"/>
</dbReference>
<organism evidence="2 3">
    <name type="scientific">Neobacillus novalis</name>
    <dbReference type="NCBI Taxonomy" id="220687"/>
    <lineage>
        <taxon>Bacteria</taxon>
        <taxon>Bacillati</taxon>
        <taxon>Bacillota</taxon>
        <taxon>Bacilli</taxon>
        <taxon>Bacillales</taxon>
        <taxon>Bacillaceae</taxon>
        <taxon>Neobacillus</taxon>
    </lineage>
</organism>
<evidence type="ECO:0000313" key="3">
    <source>
        <dbReference type="Proteomes" id="UP001178288"/>
    </source>
</evidence>
<feature type="domain" description="VOC" evidence="1">
    <location>
        <begin position="2"/>
        <end position="112"/>
    </location>
</feature>
<proteinExistence type="predicted"/>
<accession>A0AA95MSF8</accession>
<dbReference type="KEGG" id="nnv:QNH39_00900"/>
<dbReference type="AlphaFoldDB" id="A0AA95MSF8"/>
<dbReference type="InterPro" id="IPR004360">
    <property type="entry name" value="Glyas_Fos-R_dOase_dom"/>
</dbReference>
<keyword evidence="3" id="KW-1185">Reference proteome</keyword>
<sequence length="115" mass="13443">MRVHHFGLEVNIMEESVAFYKKHLGFQEECRMFFLGEEIVFLALGDFRLELISGHLGNNKTTHICFEVSDLHEVMKRFDDIRKIEGPYKLENGWETVFFEGPEGEIIEFLELSSA</sequence>
<protein>
    <submittedName>
        <fullName evidence="2">VOC family protein</fullName>
    </submittedName>
</protein>
<name>A0AA95MSF8_9BACI</name>
<dbReference type="Pfam" id="PF00903">
    <property type="entry name" value="Glyoxalase"/>
    <property type="match status" value="1"/>
</dbReference>
<dbReference type="PROSITE" id="PS51819">
    <property type="entry name" value="VOC"/>
    <property type="match status" value="1"/>
</dbReference>
<reference evidence="2" key="1">
    <citation type="submission" date="2023-05" db="EMBL/GenBank/DDBJ databases">
        <title>Comparative genomics of Bacillaceae isolates and their secondary metabolite potential.</title>
        <authorList>
            <person name="Song L."/>
            <person name="Nielsen L.J."/>
            <person name="Mohite O."/>
            <person name="Xu X."/>
            <person name="Weber T."/>
            <person name="Kovacs A.T."/>
        </authorList>
    </citation>
    <scope>NUCLEOTIDE SEQUENCE</scope>
    <source>
        <strain evidence="2">XLM17</strain>
    </source>
</reference>
<evidence type="ECO:0000259" key="1">
    <source>
        <dbReference type="PROSITE" id="PS51819"/>
    </source>
</evidence>
<dbReference type="Gene3D" id="3.10.180.10">
    <property type="entry name" value="2,3-Dihydroxybiphenyl 1,2-Dioxygenase, domain 1"/>
    <property type="match status" value="1"/>
</dbReference>
<dbReference type="EMBL" id="CP126114">
    <property type="protein sequence ID" value="WHY86496.1"/>
    <property type="molecule type" value="Genomic_DNA"/>
</dbReference>
<gene>
    <name evidence="2" type="ORF">QNH39_00900</name>
</gene>
<evidence type="ECO:0000313" key="2">
    <source>
        <dbReference type="EMBL" id="WHY86496.1"/>
    </source>
</evidence>
<dbReference type="SUPFAM" id="SSF54593">
    <property type="entry name" value="Glyoxalase/Bleomycin resistance protein/Dihydroxybiphenyl dioxygenase"/>
    <property type="match status" value="1"/>
</dbReference>
<dbReference type="CDD" id="cd06587">
    <property type="entry name" value="VOC"/>
    <property type="match status" value="1"/>
</dbReference>
<dbReference type="InterPro" id="IPR037523">
    <property type="entry name" value="VOC_core"/>
</dbReference>
<dbReference type="RefSeq" id="WP_066094782.1">
    <property type="nucleotide sequence ID" value="NZ_CP126114.1"/>
</dbReference>